<dbReference type="Proteomes" id="UP000801428">
    <property type="component" value="Unassembled WGS sequence"/>
</dbReference>
<dbReference type="OrthoDB" id="5314997at2759"/>
<keyword evidence="2" id="KW-1185">Reference proteome</keyword>
<evidence type="ECO:0000313" key="2">
    <source>
        <dbReference type="Proteomes" id="UP000801428"/>
    </source>
</evidence>
<sequence length="275" mass="31634">MTEPITFRFLDLPKELRFMVYEHLTVSTKQHRFTPLKDGFLVKPPKSELSHTRLAITLTLQTLPVQIFSTCQLVYSEAFPFLNRKLDKIRETIPRMIVDADCLYTSAFDTTQKLFCALLNNINDHPFFSPKPTTLRSLPQERKPPQWPKEIQQWLAQTTHLLLSQRPPPCPFAGFMGTRIYPTVRLIIEVPKVWEYSTYRALGVESPSTPPLYTGSVTSQLSQLYSELIEHTRDLKHIKSGAIVFGQGDERVVVKEGLVVWKSVALDFEICRVVE</sequence>
<proteinExistence type="predicted"/>
<comment type="caution">
    <text evidence="1">The sequence shown here is derived from an EMBL/GenBank/DDBJ whole genome shotgun (WGS) entry which is preliminary data.</text>
</comment>
<organism evidence="1 2">
    <name type="scientific">Curvularia kusanoi</name>
    <name type="common">Cochliobolus kusanoi</name>
    <dbReference type="NCBI Taxonomy" id="90978"/>
    <lineage>
        <taxon>Eukaryota</taxon>
        <taxon>Fungi</taxon>
        <taxon>Dikarya</taxon>
        <taxon>Ascomycota</taxon>
        <taxon>Pezizomycotina</taxon>
        <taxon>Dothideomycetes</taxon>
        <taxon>Pleosporomycetidae</taxon>
        <taxon>Pleosporales</taxon>
        <taxon>Pleosporineae</taxon>
        <taxon>Pleosporaceae</taxon>
        <taxon>Curvularia</taxon>
    </lineage>
</organism>
<evidence type="ECO:0008006" key="3">
    <source>
        <dbReference type="Google" id="ProtNLM"/>
    </source>
</evidence>
<gene>
    <name evidence="1" type="ORF">E8E13_002818</name>
</gene>
<dbReference type="EMBL" id="SWKU01000017">
    <property type="protein sequence ID" value="KAF2999248.1"/>
    <property type="molecule type" value="Genomic_DNA"/>
</dbReference>
<reference evidence="1" key="1">
    <citation type="submission" date="2019-04" db="EMBL/GenBank/DDBJ databases">
        <title>Sequencing of skin fungus with MAO and IRED activity.</title>
        <authorList>
            <person name="Marsaioli A.J."/>
            <person name="Bonatto J.M.C."/>
            <person name="Reis Junior O."/>
        </authorList>
    </citation>
    <scope>NUCLEOTIDE SEQUENCE</scope>
    <source>
        <strain evidence="1">30M1</strain>
    </source>
</reference>
<protein>
    <recommendedName>
        <fullName evidence="3">F-box domain-containing protein</fullName>
    </recommendedName>
</protein>
<accession>A0A9P4W4V5</accession>
<evidence type="ECO:0000313" key="1">
    <source>
        <dbReference type="EMBL" id="KAF2999248.1"/>
    </source>
</evidence>
<name>A0A9P4W4V5_CURKU</name>
<dbReference type="AlphaFoldDB" id="A0A9P4W4V5"/>